<dbReference type="SUPFAM" id="SSF81383">
    <property type="entry name" value="F-box domain"/>
    <property type="match status" value="1"/>
</dbReference>
<dbReference type="InterPro" id="IPR036047">
    <property type="entry name" value="F-box-like_dom_sf"/>
</dbReference>
<keyword evidence="2" id="KW-1185">Reference proteome</keyword>
<dbReference type="AlphaFoldDB" id="A0A165GMW4"/>
<organism evidence="1 2">
    <name type="scientific">Exidia glandulosa HHB12029</name>
    <dbReference type="NCBI Taxonomy" id="1314781"/>
    <lineage>
        <taxon>Eukaryota</taxon>
        <taxon>Fungi</taxon>
        <taxon>Dikarya</taxon>
        <taxon>Basidiomycota</taxon>
        <taxon>Agaricomycotina</taxon>
        <taxon>Agaricomycetes</taxon>
        <taxon>Auriculariales</taxon>
        <taxon>Exidiaceae</taxon>
        <taxon>Exidia</taxon>
    </lineage>
</organism>
<name>A0A165GMW4_EXIGL</name>
<dbReference type="EMBL" id="KV426041">
    <property type="protein sequence ID" value="KZV90754.1"/>
    <property type="molecule type" value="Genomic_DNA"/>
</dbReference>
<dbReference type="Proteomes" id="UP000077266">
    <property type="component" value="Unassembled WGS sequence"/>
</dbReference>
<dbReference type="OrthoDB" id="2269034at2759"/>
<evidence type="ECO:0000313" key="2">
    <source>
        <dbReference type="Proteomes" id="UP000077266"/>
    </source>
</evidence>
<protein>
    <submittedName>
        <fullName evidence="1">Uncharacterized protein</fullName>
    </submittedName>
</protein>
<dbReference type="Gene3D" id="1.20.1280.50">
    <property type="match status" value="1"/>
</dbReference>
<gene>
    <name evidence="1" type="ORF">EXIGLDRAFT_837588</name>
</gene>
<accession>A0A165GMW4</accession>
<proteinExistence type="predicted"/>
<reference evidence="1 2" key="1">
    <citation type="journal article" date="2016" name="Mol. Biol. Evol.">
        <title>Comparative Genomics of Early-Diverging Mushroom-Forming Fungi Provides Insights into the Origins of Lignocellulose Decay Capabilities.</title>
        <authorList>
            <person name="Nagy L.G."/>
            <person name="Riley R."/>
            <person name="Tritt A."/>
            <person name="Adam C."/>
            <person name="Daum C."/>
            <person name="Floudas D."/>
            <person name="Sun H."/>
            <person name="Yadav J.S."/>
            <person name="Pangilinan J."/>
            <person name="Larsson K.H."/>
            <person name="Matsuura K."/>
            <person name="Barry K."/>
            <person name="Labutti K."/>
            <person name="Kuo R."/>
            <person name="Ohm R.A."/>
            <person name="Bhattacharya S.S."/>
            <person name="Shirouzu T."/>
            <person name="Yoshinaga Y."/>
            <person name="Martin F.M."/>
            <person name="Grigoriev I.V."/>
            <person name="Hibbett D.S."/>
        </authorList>
    </citation>
    <scope>NUCLEOTIDE SEQUENCE [LARGE SCALE GENOMIC DNA]</scope>
    <source>
        <strain evidence="1 2">HHB12029</strain>
    </source>
</reference>
<evidence type="ECO:0000313" key="1">
    <source>
        <dbReference type="EMBL" id="KZV90754.1"/>
    </source>
</evidence>
<dbReference type="InParanoid" id="A0A165GMW4"/>
<sequence>MVFELLPFSSCIASSHVCAYWRALAVNDPLLWTVLDGDPALIPVLWARAGPDTAIDVCLDSGESSLEDVVSCISNNLQRMTGLRVLVPNTDVQPAEWTNVLNTLSRPAPRMRQLHLAAPSTEPYMSCSLARLGPMRHLQELALLRTDGLDFTLLPATLTSFAYANHFPGPGSEFTFQNLQTILWTCRSLKTLWLDSELPGSHADIELAPQPPIHLQALTLGYMAANHFTQPLLEFLSYGKMHYVDVHHAADDPVYRVLQNFEGHAMSILPQSVWGTSLCDIVFSDSRGRSRHVREIDLTAIDDKDPLWPNIDSLTLLLRGPYHWGLQRPPPTMPCLESLCILYELEAWRNIETVELWRDGPDTWELPSLRTIEFAPVVYRDDPPPEIAQPIAIRARDVLQFLTRQLPSAHVSRVILKGVGIHLESETDEQLPFALSHDPYDRTIHVLDHGLVFNGFDSGLDITDGARDGTVALTRHFRGYAAHMHSAAESATPPPINIFAPALDDLPSMKDVDVSSDSVCVMAKGKEVSSGLFPTLCK</sequence>